<gene>
    <name evidence="1" type="ORF">STAS_12743</name>
</gene>
<organism evidence="1 2">
    <name type="scientific">Striga asiatica</name>
    <name type="common">Asiatic witchweed</name>
    <name type="synonym">Buchnera asiatica</name>
    <dbReference type="NCBI Taxonomy" id="4170"/>
    <lineage>
        <taxon>Eukaryota</taxon>
        <taxon>Viridiplantae</taxon>
        <taxon>Streptophyta</taxon>
        <taxon>Embryophyta</taxon>
        <taxon>Tracheophyta</taxon>
        <taxon>Spermatophyta</taxon>
        <taxon>Magnoliopsida</taxon>
        <taxon>eudicotyledons</taxon>
        <taxon>Gunneridae</taxon>
        <taxon>Pentapetalae</taxon>
        <taxon>asterids</taxon>
        <taxon>lamiids</taxon>
        <taxon>Lamiales</taxon>
        <taxon>Orobanchaceae</taxon>
        <taxon>Buchnereae</taxon>
        <taxon>Striga</taxon>
    </lineage>
</organism>
<keyword evidence="2" id="KW-1185">Reference proteome</keyword>
<dbReference type="EMBL" id="BKCP01005172">
    <property type="protein sequence ID" value="GER36417.1"/>
    <property type="molecule type" value="Genomic_DNA"/>
</dbReference>
<keyword evidence="1" id="KW-0430">Lectin</keyword>
<evidence type="ECO:0000313" key="2">
    <source>
        <dbReference type="Proteomes" id="UP000325081"/>
    </source>
</evidence>
<dbReference type="Proteomes" id="UP000325081">
    <property type="component" value="Unassembled WGS sequence"/>
</dbReference>
<evidence type="ECO:0000313" key="1">
    <source>
        <dbReference type="EMBL" id="GER36417.1"/>
    </source>
</evidence>
<reference evidence="2" key="1">
    <citation type="journal article" date="2019" name="Curr. Biol.">
        <title>Genome Sequence of Striga asiatica Provides Insight into the Evolution of Plant Parasitism.</title>
        <authorList>
            <person name="Yoshida S."/>
            <person name="Kim S."/>
            <person name="Wafula E.K."/>
            <person name="Tanskanen J."/>
            <person name="Kim Y.M."/>
            <person name="Honaas L."/>
            <person name="Yang Z."/>
            <person name="Spallek T."/>
            <person name="Conn C.E."/>
            <person name="Ichihashi Y."/>
            <person name="Cheong K."/>
            <person name="Cui S."/>
            <person name="Der J.P."/>
            <person name="Gundlach H."/>
            <person name="Jiao Y."/>
            <person name="Hori C."/>
            <person name="Ishida J.K."/>
            <person name="Kasahara H."/>
            <person name="Kiba T."/>
            <person name="Kim M.S."/>
            <person name="Koo N."/>
            <person name="Laohavisit A."/>
            <person name="Lee Y.H."/>
            <person name="Lumba S."/>
            <person name="McCourt P."/>
            <person name="Mortimer J.C."/>
            <person name="Mutuku J.M."/>
            <person name="Nomura T."/>
            <person name="Sasaki-Sekimoto Y."/>
            <person name="Seto Y."/>
            <person name="Wang Y."/>
            <person name="Wakatake T."/>
            <person name="Sakakibara H."/>
            <person name="Demura T."/>
            <person name="Yamaguchi S."/>
            <person name="Yoneyama K."/>
            <person name="Manabe R.I."/>
            <person name="Nelson D.C."/>
            <person name="Schulman A.H."/>
            <person name="Timko M.P."/>
            <person name="dePamphilis C.W."/>
            <person name="Choi D."/>
            <person name="Shirasu K."/>
        </authorList>
    </citation>
    <scope>NUCLEOTIDE SEQUENCE [LARGE SCALE GENOMIC DNA]</scope>
    <source>
        <strain evidence="2">cv. UVA1</strain>
    </source>
</reference>
<protein>
    <submittedName>
        <fullName evidence="1">Mannose-binding lectin superfamily protein</fullName>
    </submittedName>
</protein>
<dbReference type="AlphaFoldDB" id="A0A5A7PWB8"/>
<comment type="caution">
    <text evidence="1">The sequence shown here is derived from an EMBL/GenBank/DDBJ whole genome shotgun (WGS) entry which is preliminary data.</text>
</comment>
<dbReference type="GO" id="GO:0030246">
    <property type="term" value="F:carbohydrate binding"/>
    <property type="evidence" value="ECO:0007669"/>
    <property type="project" value="UniProtKB-KW"/>
</dbReference>
<name>A0A5A7PWB8_STRAF</name>
<proteinExistence type="predicted"/>
<sequence length="118" mass="12889">MVLEKCLRRRGITPGIQSIGVSSITHGTPTRSAASSAKSIAVSAITQVTGGTSELRLCMSSLSGARQLSLVERHKDLMSWVEFAAFSGCVGRPSGMETNRKVGWEGRGPWDWWRRVRL</sequence>
<accession>A0A5A7PWB8</accession>